<proteinExistence type="predicted"/>
<reference evidence="1 2" key="1">
    <citation type="journal article" date="2019" name="New Phytol.">
        <title>Comparative genomics reveals unique wood-decay strategies and fruiting body development in the Schizophyllaceae.</title>
        <authorList>
            <person name="Almasi E."/>
            <person name="Sahu N."/>
            <person name="Krizsan K."/>
            <person name="Balint B."/>
            <person name="Kovacs G.M."/>
            <person name="Kiss B."/>
            <person name="Cseklye J."/>
            <person name="Drula E."/>
            <person name="Henrissat B."/>
            <person name="Nagy I."/>
            <person name="Chovatia M."/>
            <person name="Adam C."/>
            <person name="LaButti K."/>
            <person name="Lipzen A."/>
            <person name="Riley R."/>
            <person name="Grigoriev I.V."/>
            <person name="Nagy L.G."/>
        </authorList>
    </citation>
    <scope>NUCLEOTIDE SEQUENCE [LARGE SCALE GENOMIC DNA]</scope>
    <source>
        <strain evidence="1 2">NL-1724</strain>
    </source>
</reference>
<evidence type="ECO:0000313" key="1">
    <source>
        <dbReference type="EMBL" id="TRM57739.1"/>
    </source>
</evidence>
<dbReference type="STRING" id="97359.A0A550BYW1"/>
<organism evidence="1 2">
    <name type="scientific">Schizophyllum amplum</name>
    <dbReference type="NCBI Taxonomy" id="97359"/>
    <lineage>
        <taxon>Eukaryota</taxon>
        <taxon>Fungi</taxon>
        <taxon>Dikarya</taxon>
        <taxon>Basidiomycota</taxon>
        <taxon>Agaricomycotina</taxon>
        <taxon>Agaricomycetes</taxon>
        <taxon>Agaricomycetidae</taxon>
        <taxon>Agaricales</taxon>
        <taxon>Schizophyllaceae</taxon>
        <taxon>Schizophyllum</taxon>
    </lineage>
</organism>
<accession>A0A550BYW1</accession>
<dbReference type="AlphaFoldDB" id="A0A550BYW1"/>
<sequence length="141" mass="15731">MGDSWLLHTLSCLEVSASCGLRAKPARDEHFMNGGPSHLSFLPPPAQFHPLLHINCIQVKVITSKQEHLTCAVHSGSLFVTVGAHVTQVDWPEWTSLRKPYGHLVLIIAANLTTNEGVLPKILLQFPHLGSLRDRRPRRQH</sequence>
<evidence type="ECO:0000313" key="2">
    <source>
        <dbReference type="Proteomes" id="UP000320762"/>
    </source>
</evidence>
<comment type="caution">
    <text evidence="1">The sequence shown here is derived from an EMBL/GenBank/DDBJ whole genome shotgun (WGS) entry which is preliminary data.</text>
</comment>
<keyword evidence="2" id="KW-1185">Reference proteome</keyword>
<dbReference type="Proteomes" id="UP000320762">
    <property type="component" value="Unassembled WGS sequence"/>
</dbReference>
<protein>
    <submittedName>
        <fullName evidence="1">Uncharacterized protein</fullName>
    </submittedName>
</protein>
<gene>
    <name evidence="1" type="ORF">BD626DRAFT_207284</name>
</gene>
<dbReference type="EMBL" id="VDMD01000043">
    <property type="protein sequence ID" value="TRM57739.1"/>
    <property type="molecule type" value="Genomic_DNA"/>
</dbReference>
<name>A0A550BYW1_9AGAR</name>